<keyword evidence="2" id="KW-1185">Reference proteome</keyword>
<sequence length="91" mass="10635">MDEDLQAMTRDELLAEVVKLRTAVREHRDSSGHDLCWHHPDLWGTLPEQVDPDIAVPPWPKFMRGCVAYRQSLDEQAAEVRIHDAEFDERR</sequence>
<comment type="caution">
    <text evidence="1">The sequence shown here is derived from an EMBL/GenBank/DDBJ whole genome shotgun (WGS) entry which is preliminary data.</text>
</comment>
<organism evidence="1 2">
    <name type="scientific">Nesterenkonia lacusekhoensis</name>
    <dbReference type="NCBI Taxonomy" id="150832"/>
    <lineage>
        <taxon>Bacteria</taxon>
        <taxon>Bacillati</taxon>
        <taxon>Actinomycetota</taxon>
        <taxon>Actinomycetes</taxon>
        <taxon>Micrococcales</taxon>
        <taxon>Micrococcaceae</taxon>
        <taxon>Nesterenkonia</taxon>
    </lineage>
</organism>
<dbReference type="EMBL" id="JAGINX010000001">
    <property type="protein sequence ID" value="MBP2319113.1"/>
    <property type="molecule type" value="Genomic_DNA"/>
</dbReference>
<gene>
    <name evidence="1" type="ORF">JOF45_002132</name>
</gene>
<reference evidence="1 2" key="1">
    <citation type="submission" date="2021-03" db="EMBL/GenBank/DDBJ databases">
        <title>Sequencing the genomes of 1000 actinobacteria strains.</title>
        <authorList>
            <person name="Klenk H.-P."/>
        </authorList>
    </citation>
    <scope>NUCLEOTIDE SEQUENCE [LARGE SCALE GENOMIC DNA]</scope>
    <source>
        <strain evidence="1 2">DSM 12544</strain>
    </source>
</reference>
<dbReference type="RefSeq" id="WP_210049720.1">
    <property type="nucleotide sequence ID" value="NZ_JAGINX010000001.1"/>
</dbReference>
<protein>
    <submittedName>
        <fullName evidence="1">Uncharacterized protein</fullName>
    </submittedName>
</protein>
<evidence type="ECO:0000313" key="1">
    <source>
        <dbReference type="EMBL" id="MBP2319113.1"/>
    </source>
</evidence>
<name>A0ABS4T3S2_9MICC</name>
<dbReference type="Proteomes" id="UP001519331">
    <property type="component" value="Unassembled WGS sequence"/>
</dbReference>
<accession>A0ABS4T3S2</accession>
<proteinExistence type="predicted"/>
<evidence type="ECO:0000313" key="2">
    <source>
        <dbReference type="Proteomes" id="UP001519331"/>
    </source>
</evidence>